<reference evidence="15" key="3">
    <citation type="submission" date="2025-09" db="UniProtKB">
        <authorList>
            <consortium name="Ensembl"/>
        </authorList>
    </citation>
    <scope>IDENTIFICATION</scope>
</reference>
<evidence type="ECO:0000259" key="12">
    <source>
        <dbReference type="PROSITE" id="PS50027"/>
    </source>
</evidence>
<feature type="domain" description="Laminin EGF-like" evidence="12">
    <location>
        <begin position="492"/>
        <end position="554"/>
    </location>
</feature>
<dbReference type="Pfam" id="PF01759">
    <property type="entry name" value="NTR"/>
    <property type="match status" value="1"/>
</dbReference>
<dbReference type="GO" id="GO:0007411">
    <property type="term" value="P:axon guidance"/>
    <property type="evidence" value="ECO:0007669"/>
    <property type="project" value="TreeGrafter"/>
</dbReference>
<dbReference type="FunFam" id="2.40.50.120:FF:000002">
    <property type="entry name" value="netrin-4 isoform X1"/>
    <property type="match status" value="1"/>
</dbReference>
<evidence type="ECO:0000259" key="14">
    <source>
        <dbReference type="PROSITE" id="PS51117"/>
    </source>
</evidence>
<dbReference type="FunFam" id="2.10.25.10:FF:000200">
    <property type="entry name" value="netrin-4 isoform X1"/>
    <property type="match status" value="1"/>
</dbReference>
<dbReference type="InterPro" id="IPR008993">
    <property type="entry name" value="TIMP-like_OB-fold"/>
</dbReference>
<dbReference type="SMART" id="SM00643">
    <property type="entry name" value="C345C"/>
    <property type="match status" value="1"/>
</dbReference>
<dbReference type="SUPFAM" id="SSF50242">
    <property type="entry name" value="TIMP-like"/>
    <property type="match status" value="1"/>
</dbReference>
<feature type="disulfide bond" evidence="11">
    <location>
        <begin position="582"/>
        <end position="591"/>
    </location>
</feature>
<dbReference type="SMART" id="SM00180">
    <property type="entry name" value="EGF_Lam"/>
    <property type="match status" value="3"/>
</dbReference>
<dbReference type="GO" id="GO:0009888">
    <property type="term" value="P:tissue development"/>
    <property type="evidence" value="ECO:0007669"/>
    <property type="project" value="TreeGrafter"/>
</dbReference>
<dbReference type="GO" id="GO:0034446">
    <property type="term" value="P:substrate adhesion-dependent cell spreading"/>
    <property type="evidence" value="ECO:0007669"/>
    <property type="project" value="TreeGrafter"/>
</dbReference>
<dbReference type="PANTHER" id="PTHR10574:SF419">
    <property type="entry name" value="LAMININ SUBUNIT ALPHA-3-RELATED"/>
    <property type="match status" value="1"/>
</dbReference>
<dbReference type="GeneTree" id="ENSGT00940000156615"/>
<evidence type="ECO:0000256" key="4">
    <source>
        <dbReference type="ARBA" id="ARBA00022729"/>
    </source>
</evidence>
<sequence length="788" mass="87026">MYIYMCVEGTESRVCVGWLGATHGGAAFIALAGPRGDNGMNTCARSDSESFLCSEPTVGLPVKTVRFFVPYYFFRSRRRLLLLGINTLNGTTSDFICGGENFPGTGRFAKRTVFLRSSPKKRFALGRFRSLTANLVSSDCVKTSRAEMRWLLWLFTLEVLRGPHSSNCVRAGVRNVVTGTGVAARCDSRACNPRMGNLALGRRMLTQSVCGYNSTEPFCSYSDSLVTAGAGFCSPLKCGKCNAANPQQAHLALAMTDSSFRHPGTWWQSAQGAKAEAIQLDLETVFLVTHLIVVFRSPRPAAMVLERSQDFGHTWTVLKYFASNCSKAFGLEEGALGTDGAACTSKYSAPLPCTRGEVIYRALPPWQSLDPFGEKGQKQLRVTNLRLRLLEQQACLCQAKDRGAQPHLTAYFAIYDFIVKGSCLCNGHAEHCVPTSGYQPVHERTNHVVHGKCVCRHNTAGEHCERCAPLYNDQPWRAANGITGAPNECRKCKCNGHAESCHFSWELWLESGQRSGGVCDNCQHNTEGLRCENCRSGFYRDPQRPISAPDSCKPCACHPVGSVPFNLSTDALCDPRNGNCVCKPGVGGPHCDRCMVGYWGFQKYGCRPCDCAGDCDPFTGDCMSASDLDLYYRGDYHLGHNGTEPGQIFRTDELFSALHYSEKCECKEQVLSSPKLFCSMKYAYVLKVKILSAHDKGSHAEVEAKVKKVLSQNTKTKILRGSVTLYPESWTARGCTCPILNPGMEYLVAGYEDHRKGRLVVNMKSFVKPWRASLGRKVLQFLKMDCKW</sequence>
<keyword evidence="5" id="KW-0677">Repeat</keyword>
<dbReference type="InterPro" id="IPR018933">
    <property type="entry name" value="Netrin_module_non-TIMP"/>
</dbReference>
<dbReference type="FunFam" id="2.170.300.10:FF:000001">
    <property type="entry name" value="Laminin subunit beta-1"/>
    <property type="match status" value="1"/>
</dbReference>
<dbReference type="Pfam" id="PF00053">
    <property type="entry name" value="EGF_laminin"/>
    <property type="match status" value="2"/>
</dbReference>
<dbReference type="InterPro" id="IPR001134">
    <property type="entry name" value="Netrin_domain"/>
</dbReference>
<organism evidence="15 16">
    <name type="scientific">Scleropages formosus</name>
    <name type="common">Asian bonytongue</name>
    <name type="synonym">Osteoglossum formosum</name>
    <dbReference type="NCBI Taxonomy" id="113540"/>
    <lineage>
        <taxon>Eukaryota</taxon>
        <taxon>Metazoa</taxon>
        <taxon>Chordata</taxon>
        <taxon>Craniata</taxon>
        <taxon>Vertebrata</taxon>
        <taxon>Euteleostomi</taxon>
        <taxon>Actinopterygii</taxon>
        <taxon>Neopterygii</taxon>
        <taxon>Teleostei</taxon>
        <taxon>Osteoglossocephala</taxon>
        <taxon>Osteoglossomorpha</taxon>
        <taxon>Osteoglossiformes</taxon>
        <taxon>Osteoglossidae</taxon>
        <taxon>Scleropages</taxon>
    </lineage>
</organism>
<comment type="caution">
    <text evidence="11">Lacks conserved residue(s) required for the propagation of feature annotation.</text>
</comment>
<comment type="subcellular location">
    <subcellularLocation>
        <location evidence="1">Secreted</location>
        <location evidence="1">Extracellular space</location>
        <location evidence="1">Extracellular matrix</location>
    </subcellularLocation>
</comment>
<proteinExistence type="predicted"/>
<keyword evidence="6 11" id="KW-1015">Disulfide bond</keyword>
<keyword evidence="7" id="KW-0325">Glycoprotein</keyword>
<feature type="domain" description="Laminin EGF-like" evidence="12">
    <location>
        <begin position="555"/>
        <end position="608"/>
    </location>
</feature>
<dbReference type="GO" id="GO:0016477">
    <property type="term" value="P:cell migration"/>
    <property type="evidence" value="ECO:0007669"/>
    <property type="project" value="TreeGrafter"/>
</dbReference>
<keyword evidence="8 11" id="KW-0424">Laminin EGF-like domain</keyword>
<dbReference type="PROSITE" id="PS50027">
    <property type="entry name" value="EGF_LAM_2"/>
    <property type="match status" value="3"/>
</dbReference>
<dbReference type="AlphaFoldDB" id="A0A8C9SI39"/>
<dbReference type="GO" id="GO:0048514">
    <property type="term" value="P:blood vessel morphogenesis"/>
    <property type="evidence" value="ECO:0007669"/>
    <property type="project" value="Ensembl"/>
</dbReference>
<name>A0A8C9SI39_SCLFO</name>
<dbReference type="Proteomes" id="UP000694397">
    <property type="component" value="Chromosome 21"/>
</dbReference>
<dbReference type="CDD" id="cd00055">
    <property type="entry name" value="EGF_Lam"/>
    <property type="match status" value="3"/>
</dbReference>
<feature type="disulfide bond" evidence="11">
    <location>
        <begin position="455"/>
        <end position="464"/>
    </location>
</feature>
<feature type="domain" description="Laminin N-terminal" evidence="14">
    <location>
        <begin position="187"/>
        <end position="422"/>
    </location>
</feature>
<evidence type="ECO:0000256" key="2">
    <source>
        <dbReference type="ARBA" id="ARBA00022525"/>
    </source>
</evidence>
<evidence type="ECO:0000256" key="3">
    <source>
        <dbReference type="ARBA" id="ARBA00022530"/>
    </source>
</evidence>
<dbReference type="Pfam" id="PF00055">
    <property type="entry name" value="Laminin_N"/>
    <property type="match status" value="1"/>
</dbReference>
<evidence type="ECO:0000313" key="16">
    <source>
        <dbReference type="Proteomes" id="UP000694397"/>
    </source>
</evidence>
<reference evidence="15" key="2">
    <citation type="submission" date="2025-08" db="UniProtKB">
        <authorList>
            <consortium name="Ensembl"/>
        </authorList>
    </citation>
    <scope>IDENTIFICATION</scope>
</reference>
<dbReference type="InterPro" id="IPR050440">
    <property type="entry name" value="Laminin/Netrin_ECM"/>
</dbReference>
<feature type="disulfide bond" evidence="11">
    <location>
        <begin position="522"/>
        <end position="531"/>
    </location>
</feature>
<evidence type="ECO:0000259" key="13">
    <source>
        <dbReference type="PROSITE" id="PS50189"/>
    </source>
</evidence>
<protein>
    <recommendedName>
        <fullName evidence="10">Netrin-4</fullName>
    </recommendedName>
</protein>
<evidence type="ECO:0000256" key="5">
    <source>
        <dbReference type="ARBA" id="ARBA00022737"/>
    </source>
</evidence>
<keyword evidence="16" id="KW-1185">Reference proteome</keyword>
<dbReference type="PROSITE" id="PS51117">
    <property type="entry name" value="LAMININ_NTER"/>
    <property type="match status" value="1"/>
</dbReference>
<dbReference type="Ensembl" id="ENSSFOT00015034136.2">
    <property type="protein sequence ID" value="ENSSFOP00015033758.1"/>
    <property type="gene ID" value="ENSSFOG00015021542.2"/>
</dbReference>
<feature type="domain" description="Laminin EGF-like" evidence="12">
    <location>
        <begin position="423"/>
        <end position="491"/>
    </location>
</feature>
<evidence type="ECO:0000256" key="8">
    <source>
        <dbReference type="ARBA" id="ARBA00023292"/>
    </source>
</evidence>
<dbReference type="PANTHER" id="PTHR10574">
    <property type="entry name" value="NETRIN/LAMININ-RELATED"/>
    <property type="match status" value="1"/>
</dbReference>
<accession>A0A8C9SI39</accession>
<evidence type="ECO:0000256" key="10">
    <source>
        <dbReference type="ARBA" id="ARBA00068275"/>
    </source>
</evidence>
<dbReference type="GO" id="GO:0043256">
    <property type="term" value="C:laminin complex"/>
    <property type="evidence" value="ECO:0007669"/>
    <property type="project" value="TreeGrafter"/>
</dbReference>
<reference evidence="15 16" key="1">
    <citation type="submission" date="2019-04" db="EMBL/GenBank/DDBJ databases">
        <authorList>
            <consortium name="Wellcome Sanger Institute Data Sharing"/>
        </authorList>
    </citation>
    <scope>NUCLEOTIDE SEQUENCE [LARGE SCALE GENOMIC DNA]</scope>
</reference>
<dbReference type="PROSITE" id="PS01248">
    <property type="entry name" value="EGF_LAM_1"/>
    <property type="match status" value="1"/>
</dbReference>
<keyword evidence="3" id="KW-0272">Extracellular matrix</keyword>
<dbReference type="Pfam" id="PF24973">
    <property type="entry name" value="EGF_LMN_ATRN"/>
    <property type="match status" value="1"/>
</dbReference>
<evidence type="ECO:0000256" key="9">
    <source>
        <dbReference type="ARBA" id="ARBA00065673"/>
    </source>
</evidence>
<dbReference type="InterPro" id="IPR056863">
    <property type="entry name" value="LMN_ATRN_NET-like_EGF"/>
</dbReference>
<dbReference type="FunFam" id="2.10.25.10:FF:000333">
    <property type="entry name" value="netrin-4 isoform X2"/>
    <property type="match status" value="1"/>
</dbReference>
<dbReference type="Gene3D" id="2.60.120.260">
    <property type="entry name" value="Galactose-binding domain-like"/>
    <property type="match status" value="1"/>
</dbReference>
<evidence type="ECO:0000256" key="6">
    <source>
        <dbReference type="ARBA" id="ARBA00023157"/>
    </source>
</evidence>
<dbReference type="InterPro" id="IPR002049">
    <property type="entry name" value="LE_dom"/>
</dbReference>
<dbReference type="GO" id="GO:0005886">
    <property type="term" value="C:plasma membrane"/>
    <property type="evidence" value="ECO:0007669"/>
    <property type="project" value="UniProtKB-ARBA"/>
</dbReference>
<evidence type="ECO:0000256" key="11">
    <source>
        <dbReference type="PROSITE-ProRule" id="PRU00460"/>
    </source>
</evidence>
<comment type="subunit">
    <text evidence="9">May form a homodimer.</text>
</comment>
<gene>
    <name evidence="15" type="primary">NTN4</name>
    <name evidence="15" type="synonym">ntn4</name>
</gene>
<dbReference type="InterPro" id="IPR008211">
    <property type="entry name" value="Laminin_N"/>
</dbReference>
<dbReference type="OrthoDB" id="9855268at2759"/>
<dbReference type="SUPFAM" id="SSF57196">
    <property type="entry name" value="EGF/Laminin"/>
    <property type="match status" value="3"/>
</dbReference>
<evidence type="ECO:0000256" key="1">
    <source>
        <dbReference type="ARBA" id="ARBA00004498"/>
    </source>
</evidence>
<dbReference type="GO" id="GO:0009887">
    <property type="term" value="P:animal organ morphogenesis"/>
    <property type="evidence" value="ECO:0007669"/>
    <property type="project" value="TreeGrafter"/>
</dbReference>
<dbReference type="Gene3D" id="2.40.50.120">
    <property type="match status" value="1"/>
</dbReference>
<feature type="domain" description="NTR" evidence="13">
    <location>
        <begin position="664"/>
        <end position="786"/>
    </location>
</feature>
<keyword evidence="4" id="KW-0732">Signal</keyword>
<dbReference type="Gene3D" id="2.10.25.10">
    <property type="entry name" value="Laminin"/>
    <property type="match status" value="2"/>
</dbReference>
<evidence type="ECO:0000313" key="15">
    <source>
        <dbReference type="Ensembl" id="ENSSFOP00015033758.1"/>
    </source>
</evidence>
<dbReference type="GO" id="GO:0070831">
    <property type="term" value="P:basement membrane assembly"/>
    <property type="evidence" value="ECO:0007669"/>
    <property type="project" value="TreeGrafter"/>
</dbReference>
<dbReference type="FunFam" id="2.60.120.260:FF:000048">
    <property type="entry name" value="netrin-4 isoform X1"/>
    <property type="match status" value="1"/>
</dbReference>
<evidence type="ECO:0000256" key="7">
    <source>
        <dbReference type="ARBA" id="ARBA00023180"/>
    </source>
</evidence>
<dbReference type="PRINTS" id="PR00011">
    <property type="entry name" value="EGFLAMININ"/>
</dbReference>
<dbReference type="PROSITE" id="PS50189">
    <property type="entry name" value="NTR"/>
    <property type="match status" value="1"/>
</dbReference>
<dbReference type="SMART" id="SM00136">
    <property type="entry name" value="LamNT"/>
    <property type="match status" value="1"/>
</dbReference>
<keyword evidence="2" id="KW-0964">Secreted</keyword>